<dbReference type="NCBIfam" id="TIGR00621">
    <property type="entry name" value="ssb"/>
    <property type="match status" value="1"/>
</dbReference>
<dbReference type="Gene3D" id="2.40.50.140">
    <property type="entry name" value="Nucleic acid-binding proteins"/>
    <property type="match status" value="1"/>
</dbReference>
<evidence type="ECO:0000256" key="2">
    <source>
        <dbReference type="PROSITE-ProRule" id="PRU00252"/>
    </source>
</evidence>
<dbReference type="GO" id="GO:0003697">
    <property type="term" value="F:single-stranded DNA binding"/>
    <property type="evidence" value="ECO:0007669"/>
    <property type="project" value="InterPro"/>
</dbReference>
<dbReference type="EMBL" id="BK015968">
    <property type="protein sequence ID" value="DAF87774.1"/>
    <property type="molecule type" value="Genomic_DNA"/>
</dbReference>
<name>A0A8S5TZZ9_9CAUD</name>
<feature type="compositionally biased region" description="Polar residues" evidence="3">
    <location>
        <begin position="125"/>
        <end position="150"/>
    </location>
</feature>
<proteinExistence type="inferred from homology"/>
<dbReference type="PROSITE" id="PS50935">
    <property type="entry name" value="SSB"/>
    <property type="match status" value="1"/>
</dbReference>
<organism evidence="4">
    <name type="scientific">Myoviridae sp. ctCuC1</name>
    <dbReference type="NCBI Taxonomy" id="2825055"/>
    <lineage>
        <taxon>Viruses</taxon>
        <taxon>Duplodnaviria</taxon>
        <taxon>Heunggongvirae</taxon>
        <taxon>Uroviricota</taxon>
        <taxon>Caudoviricetes</taxon>
    </lineage>
</organism>
<dbReference type="CDD" id="cd04496">
    <property type="entry name" value="SSB_OBF"/>
    <property type="match status" value="1"/>
</dbReference>
<reference evidence="4" key="1">
    <citation type="journal article" date="2021" name="Proc. Natl. Acad. Sci. U.S.A.">
        <title>A Catalog of Tens of Thousands of Viruses from Human Metagenomes Reveals Hidden Associations with Chronic Diseases.</title>
        <authorList>
            <person name="Tisza M.J."/>
            <person name="Buck C.B."/>
        </authorList>
    </citation>
    <scope>NUCLEOTIDE SEQUENCE</scope>
    <source>
        <strain evidence="4">CtCuC1</strain>
    </source>
</reference>
<dbReference type="PANTHER" id="PTHR10302:SF0">
    <property type="entry name" value="SINGLE-STRANDED DNA-BINDING PROTEIN, MITOCHONDRIAL"/>
    <property type="match status" value="1"/>
</dbReference>
<sequence length="159" mass="17300">MNECYCMGNLGRDPVIKCTRTGKTYARFSIGCSEKWGDKEITNWVNVVCWDNVAQAVGNYLAKGKLVMVKGRWTSRKYTDQKTGEVKYITELNAQVVSLPIGLGKQSAGETPTNQQPCGAAGFSQFGSPAPQQEQSSMFPAGSGQLSGQGMQPPDDYPF</sequence>
<evidence type="ECO:0000256" key="3">
    <source>
        <dbReference type="SAM" id="MobiDB-lite"/>
    </source>
</evidence>
<accession>A0A8S5TZZ9</accession>
<dbReference type="InterPro" id="IPR011344">
    <property type="entry name" value="ssDNA-bd"/>
</dbReference>
<evidence type="ECO:0000256" key="1">
    <source>
        <dbReference type="ARBA" id="ARBA00023125"/>
    </source>
</evidence>
<dbReference type="Pfam" id="PF00436">
    <property type="entry name" value="SSB"/>
    <property type="match status" value="1"/>
</dbReference>
<dbReference type="HAMAP" id="MF_00984">
    <property type="entry name" value="SSB"/>
    <property type="match status" value="1"/>
</dbReference>
<feature type="compositionally biased region" description="Polar residues" evidence="3">
    <location>
        <begin position="108"/>
        <end position="117"/>
    </location>
</feature>
<dbReference type="InterPro" id="IPR012340">
    <property type="entry name" value="NA-bd_OB-fold"/>
</dbReference>
<protein>
    <submittedName>
        <fullName evidence="4">Single strand binding protein</fullName>
    </submittedName>
</protein>
<keyword evidence="1 2" id="KW-0238">DNA-binding</keyword>
<dbReference type="SUPFAM" id="SSF50249">
    <property type="entry name" value="Nucleic acid-binding proteins"/>
    <property type="match status" value="1"/>
</dbReference>
<dbReference type="GO" id="GO:0006260">
    <property type="term" value="P:DNA replication"/>
    <property type="evidence" value="ECO:0007669"/>
    <property type="project" value="InterPro"/>
</dbReference>
<feature type="region of interest" description="Disordered" evidence="3">
    <location>
        <begin position="107"/>
        <end position="159"/>
    </location>
</feature>
<dbReference type="InterPro" id="IPR000424">
    <property type="entry name" value="Primosome_PriB/ssb"/>
</dbReference>
<dbReference type="GO" id="GO:0009295">
    <property type="term" value="C:nucleoid"/>
    <property type="evidence" value="ECO:0007669"/>
    <property type="project" value="TreeGrafter"/>
</dbReference>
<dbReference type="PANTHER" id="PTHR10302">
    <property type="entry name" value="SINGLE-STRANDED DNA-BINDING PROTEIN"/>
    <property type="match status" value="1"/>
</dbReference>
<evidence type="ECO:0000313" key="4">
    <source>
        <dbReference type="EMBL" id="DAF87774.1"/>
    </source>
</evidence>